<reference evidence="1" key="1">
    <citation type="submission" date="2022-07" db="EMBL/GenBank/DDBJ databases">
        <title>Genome Sequence of Lecanicillium saksenae.</title>
        <authorList>
            <person name="Buettner E."/>
        </authorList>
    </citation>
    <scope>NUCLEOTIDE SEQUENCE</scope>
    <source>
        <strain evidence="1">VT-O1</strain>
    </source>
</reference>
<evidence type="ECO:0000313" key="2">
    <source>
        <dbReference type="Proteomes" id="UP001148737"/>
    </source>
</evidence>
<organism evidence="1 2">
    <name type="scientific">Lecanicillium saksenae</name>
    <dbReference type="NCBI Taxonomy" id="468837"/>
    <lineage>
        <taxon>Eukaryota</taxon>
        <taxon>Fungi</taxon>
        <taxon>Dikarya</taxon>
        <taxon>Ascomycota</taxon>
        <taxon>Pezizomycotina</taxon>
        <taxon>Sordariomycetes</taxon>
        <taxon>Hypocreomycetidae</taxon>
        <taxon>Hypocreales</taxon>
        <taxon>Cordycipitaceae</taxon>
        <taxon>Lecanicillium</taxon>
    </lineage>
</organism>
<proteinExistence type="predicted"/>
<keyword evidence="2" id="KW-1185">Reference proteome</keyword>
<evidence type="ECO:0000313" key="1">
    <source>
        <dbReference type="EMBL" id="KAJ3472079.1"/>
    </source>
</evidence>
<accession>A0ACC1QDG8</accession>
<protein>
    <submittedName>
        <fullName evidence="1">Uncharacterized protein</fullName>
    </submittedName>
</protein>
<dbReference type="EMBL" id="JANAKD010003517">
    <property type="protein sequence ID" value="KAJ3472079.1"/>
    <property type="molecule type" value="Genomic_DNA"/>
</dbReference>
<name>A0ACC1QDG8_9HYPO</name>
<gene>
    <name evidence="1" type="ORF">NLG97_g11306</name>
</gene>
<comment type="caution">
    <text evidence="1">The sequence shown here is derived from an EMBL/GenBank/DDBJ whole genome shotgun (WGS) entry which is preliminary data.</text>
</comment>
<sequence>MKITYALAVAATLEQASATFGIGGEVFSYWTGMKPFTCPGKGPVICKPDQVPGYDWNNTPVGPIGNYGGCNFKGWSCKKKFGRRDMLAGRQDDGSKVIEADVGGDDENDNPVISAGDDIGTFDIDSFSVESEFDARFEFHYTMPDGSTCKQSSPVSSQEPGQPEAHLRSPEEALQGQVPQDQVLVQASSS</sequence>
<dbReference type="Proteomes" id="UP001148737">
    <property type="component" value="Unassembled WGS sequence"/>
</dbReference>